<dbReference type="PANTHER" id="PTHR12110">
    <property type="entry name" value="HYDROXYPYRUVATE ISOMERASE"/>
    <property type="match status" value="1"/>
</dbReference>
<reference evidence="2 3" key="1">
    <citation type="submission" date="2023-08" db="EMBL/GenBank/DDBJ databases">
        <authorList>
            <person name="Folkvardsen B D."/>
            <person name="Norman A."/>
        </authorList>
    </citation>
    <scope>NUCLEOTIDE SEQUENCE [LARGE SCALE GENOMIC DNA]</scope>
    <source>
        <strain evidence="2 3">Mu0053</strain>
    </source>
</reference>
<dbReference type="PANTHER" id="PTHR12110:SF48">
    <property type="entry name" value="BLL3656 PROTEIN"/>
    <property type="match status" value="1"/>
</dbReference>
<gene>
    <name evidence="2" type="ORF">MU0053_004776</name>
</gene>
<evidence type="ECO:0000313" key="3">
    <source>
        <dbReference type="Proteomes" id="UP001190465"/>
    </source>
</evidence>
<proteinExistence type="predicted"/>
<dbReference type="Pfam" id="PF01261">
    <property type="entry name" value="AP_endonuc_2"/>
    <property type="match status" value="1"/>
</dbReference>
<keyword evidence="3" id="KW-1185">Reference proteome</keyword>
<dbReference type="InterPro" id="IPR013022">
    <property type="entry name" value="Xyl_isomerase-like_TIM-brl"/>
</dbReference>
<dbReference type="RefSeq" id="WP_308480043.1">
    <property type="nucleotide sequence ID" value="NZ_OY726397.1"/>
</dbReference>
<organism evidence="2 3">
    <name type="scientific">[Mycobacterium] burgundiense</name>
    <dbReference type="NCBI Taxonomy" id="3064286"/>
    <lineage>
        <taxon>Bacteria</taxon>
        <taxon>Bacillati</taxon>
        <taxon>Actinomycetota</taxon>
        <taxon>Actinomycetes</taxon>
        <taxon>Mycobacteriales</taxon>
        <taxon>Mycobacteriaceae</taxon>
        <taxon>Mycolicibacterium</taxon>
    </lineage>
</organism>
<dbReference type="Gene3D" id="3.20.20.150">
    <property type="entry name" value="Divalent-metal-dependent TIM barrel enzymes"/>
    <property type="match status" value="1"/>
</dbReference>
<accession>A0ABN9NVR4</accession>
<dbReference type="Proteomes" id="UP001190465">
    <property type="component" value="Chromosome"/>
</dbReference>
<dbReference type="SUPFAM" id="SSF51658">
    <property type="entry name" value="Xylose isomerase-like"/>
    <property type="match status" value="1"/>
</dbReference>
<dbReference type="InterPro" id="IPR050312">
    <property type="entry name" value="IolE/XylAMocC-like"/>
</dbReference>
<dbReference type="InterPro" id="IPR036237">
    <property type="entry name" value="Xyl_isomerase-like_sf"/>
</dbReference>
<name>A0ABN9NVR4_9MYCO</name>
<dbReference type="EMBL" id="OY726397">
    <property type="protein sequence ID" value="CAJ1510768.1"/>
    <property type="molecule type" value="Genomic_DNA"/>
</dbReference>
<evidence type="ECO:0000313" key="2">
    <source>
        <dbReference type="EMBL" id="CAJ1510768.1"/>
    </source>
</evidence>
<feature type="domain" description="Xylose isomerase-like TIM barrel" evidence="1">
    <location>
        <begin position="20"/>
        <end position="244"/>
    </location>
</feature>
<evidence type="ECO:0000259" key="1">
    <source>
        <dbReference type="Pfam" id="PF01261"/>
    </source>
</evidence>
<sequence length="269" mass="28796">MNRLAIEYLSVFGLSPTEFVDVAAELGCGYISMGLTGIHLESLGYPHYSLREDAALRREFRAALTDRGVAISLGEGFLIAPGTDWNAYASDLDVMAELGAAQINTLGLDPDRNRTFDQFARLTEFATDRGMRTTVEMMPGTVVGDLDAAAAAVAHVGQADFRLLIDTMHLARAGADADDIRRLDPATIGYAQLSDSPIITDMAAYIEAATFERMVPGTGALPLAEILQALPQEIHIGLEVPMRSLAEAGVGPLERLRPCVEAAHALIPA</sequence>
<protein>
    <submittedName>
        <fullName evidence="2">TIM barrel protein</fullName>
    </submittedName>
</protein>